<sequence length="72" mass="9177">MKFYLDKHQQLELLYYETGFEQLHPIPPIHDWMKERSWEYYKDWNCIKVSKDVYYMEFKDDKMAVMFLLRWS</sequence>
<accession>A0A6J5T1W8</accession>
<protein>
    <submittedName>
        <fullName evidence="1">Uncharacterized protein</fullName>
    </submittedName>
</protein>
<organism evidence="1">
    <name type="scientific">uncultured Caudovirales phage</name>
    <dbReference type="NCBI Taxonomy" id="2100421"/>
    <lineage>
        <taxon>Viruses</taxon>
        <taxon>Duplodnaviria</taxon>
        <taxon>Heunggongvirae</taxon>
        <taxon>Uroviricota</taxon>
        <taxon>Caudoviricetes</taxon>
        <taxon>Peduoviridae</taxon>
        <taxon>Maltschvirus</taxon>
        <taxon>Maltschvirus maltsch</taxon>
    </lineage>
</organism>
<name>A0A6J5T1W8_9CAUD</name>
<evidence type="ECO:0000313" key="1">
    <source>
        <dbReference type="EMBL" id="CAB4221530.1"/>
    </source>
</evidence>
<dbReference type="EMBL" id="LR797503">
    <property type="protein sequence ID" value="CAB4221530.1"/>
    <property type="molecule type" value="Genomic_DNA"/>
</dbReference>
<reference evidence="1" key="1">
    <citation type="submission" date="2020-05" db="EMBL/GenBank/DDBJ databases">
        <authorList>
            <person name="Chiriac C."/>
            <person name="Salcher M."/>
            <person name="Ghai R."/>
            <person name="Kavagutti S V."/>
        </authorList>
    </citation>
    <scope>NUCLEOTIDE SEQUENCE</scope>
</reference>
<gene>
    <name evidence="1" type="ORF">UFOVP1636_351</name>
</gene>
<proteinExistence type="predicted"/>